<name>A0ABD0NJJ9_CIRMR</name>
<evidence type="ECO:0000313" key="1">
    <source>
        <dbReference type="EMBL" id="KAL0162169.1"/>
    </source>
</evidence>
<keyword evidence="2" id="KW-1185">Reference proteome</keyword>
<dbReference type="Proteomes" id="UP001529510">
    <property type="component" value="Unassembled WGS sequence"/>
</dbReference>
<dbReference type="EMBL" id="JAMKFB020000021">
    <property type="protein sequence ID" value="KAL0162169.1"/>
    <property type="molecule type" value="Genomic_DNA"/>
</dbReference>
<organism evidence="1 2">
    <name type="scientific">Cirrhinus mrigala</name>
    <name type="common">Mrigala</name>
    <dbReference type="NCBI Taxonomy" id="683832"/>
    <lineage>
        <taxon>Eukaryota</taxon>
        <taxon>Metazoa</taxon>
        <taxon>Chordata</taxon>
        <taxon>Craniata</taxon>
        <taxon>Vertebrata</taxon>
        <taxon>Euteleostomi</taxon>
        <taxon>Actinopterygii</taxon>
        <taxon>Neopterygii</taxon>
        <taxon>Teleostei</taxon>
        <taxon>Ostariophysi</taxon>
        <taxon>Cypriniformes</taxon>
        <taxon>Cyprinidae</taxon>
        <taxon>Labeoninae</taxon>
        <taxon>Labeonini</taxon>
        <taxon>Cirrhinus</taxon>
    </lineage>
</organism>
<comment type="caution">
    <text evidence="1">The sequence shown here is derived from an EMBL/GenBank/DDBJ whole genome shotgun (WGS) entry which is preliminary data.</text>
</comment>
<evidence type="ECO:0000313" key="2">
    <source>
        <dbReference type="Proteomes" id="UP001529510"/>
    </source>
</evidence>
<dbReference type="AlphaFoldDB" id="A0ABD0NJJ9"/>
<reference evidence="1 2" key="1">
    <citation type="submission" date="2024-05" db="EMBL/GenBank/DDBJ databases">
        <title>Genome sequencing and assembly of Indian major carp, Cirrhinus mrigala (Hamilton, 1822).</title>
        <authorList>
            <person name="Mohindra V."/>
            <person name="Chowdhury L.M."/>
            <person name="Lal K."/>
            <person name="Jena J.K."/>
        </authorList>
    </citation>
    <scope>NUCLEOTIDE SEQUENCE [LARGE SCALE GENOMIC DNA]</scope>
    <source>
        <strain evidence="1">CM1030</strain>
        <tissue evidence="1">Blood</tissue>
    </source>
</reference>
<accession>A0ABD0NJJ9</accession>
<feature type="non-terminal residue" evidence="1">
    <location>
        <position position="55"/>
    </location>
</feature>
<sequence>SGSRSLGGGYVMNLVGDLRSAHHQMSLPLDHYTQTLALHPGLHIPLSTTLIAPDT</sequence>
<protein>
    <submittedName>
        <fullName evidence="1">Uncharacterized protein</fullName>
    </submittedName>
</protein>
<proteinExistence type="predicted"/>
<gene>
    <name evidence="1" type="ORF">M9458_041565</name>
</gene>
<feature type="non-terminal residue" evidence="1">
    <location>
        <position position="1"/>
    </location>
</feature>